<proteinExistence type="predicted"/>
<dbReference type="RefSeq" id="WP_250930699.1">
    <property type="nucleotide sequence ID" value="NZ_JAMQBK010000060.1"/>
</dbReference>
<keyword evidence="2" id="KW-1185">Reference proteome</keyword>
<evidence type="ECO:0000313" key="2">
    <source>
        <dbReference type="Proteomes" id="UP001202961"/>
    </source>
</evidence>
<gene>
    <name evidence="1" type="ORF">NB063_20830</name>
</gene>
<sequence length="97" mass="10926">MSRFFFGIILGAAMMYGAMHYHLVRGQDGIFMVPKVTSDLSDVYVDIRGFTLEDWKQHKPLAAAILNSDRSEVLADSTLTGFRDNMHSLVDRLLSSE</sequence>
<dbReference type="EMBL" id="JAMQBK010000060">
    <property type="protein sequence ID" value="MCM2373066.1"/>
    <property type="molecule type" value="Genomic_DNA"/>
</dbReference>
<protein>
    <submittedName>
        <fullName evidence="1">Uncharacterized protein</fullName>
    </submittedName>
</protein>
<evidence type="ECO:0000313" key="1">
    <source>
        <dbReference type="EMBL" id="MCM2373066.1"/>
    </source>
</evidence>
<organism evidence="1 2">
    <name type="scientific">Aporhodopirellula aestuarii</name>
    <dbReference type="NCBI Taxonomy" id="2950107"/>
    <lineage>
        <taxon>Bacteria</taxon>
        <taxon>Pseudomonadati</taxon>
        <taxon>Planctomycetota</taxon>
        <taxon>Planctomycetia</taxon>
        <taxon>Pirellulales</taxon>
        <taxon>Pirellulaceae</taxon>
        <taxon>Aporhodopirellula</taxon>
    </lineage>
</organism>
<comment type="caution">
    <text evidence="1">The sequence shown here is derived from an EMBL/GenBank/DDBJ whole genome shotgun (WGS) entry which is preliminary data.</text>
</comment>
<name>A0ABT0U863_9BACT</name>
<dbReference type="Proteomes" id="UP001202961">
    <property type="component" value="Unassembled WGS sequence"/>
</dbReference>
<reference evidence="1 2" key="1">
    <citation type="journal article" date="2022" name="Syst. Appl. Microbiol.">
        <title>Rhodopirellula aestuarii sp. nov., a novel member of the genus Rhodopirellula isolated from brackish sediments collected in the Tagus River estuary, Portugal.</title>
        <authorList>
            <person name="Vitorino I.R."/>
            <person name="Klimek D."/>
            <person name="Calusinska M."/>
            <person name="Lobo-da-Cunha A."/>
            <person name="Vasconcelos V."/>
            <person name="Lage O.M."/>
        </authorList>
    </citation>
    <scope>NUCLEOTIDE SEQUENCE [LARGE SCALE GENOMIC DNA]</scope>
    <source>
        <strain evidence="1 2">ICT_H3.1</strain>
    </source>
</reference>
<accession>A0ABT0U863</accession>